<dbReference type="OrthoDB" id="6359816at2759"/>
<dbReference type="CDD" id="cd18186">
    <property type="entry name" value="BTB_POZ_ZBTB_KLHL-like"/>
    <property type="match status" value="1"/>
</dbReference>
<dbReference type="PANTHER" id="PTHR47843">
    <property type="entry name" value="BTB DOMAIN-CONTAINING PROTEIN-RELATED"/>
    <property type="match status" value="1"/>
</dbReference>
<dbReference type="SUPFAM" id="SSF54695">
    <property type="entry name" value="POZ domain"/>
    <property type="match status" value="1"/>
</dbReference>
<dbReference type="InterPro" id="IPR000210">
    <property type="entry name" value="BTB/POZ_dom"/>
</dbReference>
<gene>
    <name evidence="2" type="ORF">NA57DRAFT_51771</name>
</gene>
<keyword evidence="3" id="KW-1185">Reference proteome</keyword>
<dbReference type="EMBL" id="ML978121">
    <property type="protein sequence ID" value="KAF2104984.1"/>
    <property type="molecule type" value="Genomic_DNA"/>
</dbReference>
<feature type="domain" description="BTB" evidence="1">
    <location>
        <begin position="21"/>
        <end position="92"/>
    </location>
</feature>
<dbReference type="PROSITE" id="PS50097">
    <property type="entry name" value="BTB"/>
    <property type="match status" value="1"/>
</dbReference>
<dbReference type="InterPro" id="IPR011333">
    <property type="entry name" value="SKP1/BTB/POZ_sf"/>
</dbReference>
<dbReference type="SMART" id="SM00225">
    <property type="entry name" value="BTB"/>
    <property type="match status" value="1"/>
</dbReference>
<evidence type="ECO:0000313" key="3">
    <source>
        <dbReference type="Proteomes" id="UP000799772"/>
    </source>
</evidence>
<evidence type="ECO:0000313" key="2">
    <source>
        <dbReference type="EMBL" id="KAF2104984.1"/>
    </source>
</evidence>
<reference evidence="2" key="1">
    <citation type="journal article" date="2020" name="Stud. Mycol.">
        <title>101 Dothideomycetes genomes: a test case for predicting lifestyles and emergence of pathogens.</title>
        <authorList>
            <person name="Haridas S."/>
            <person name="Albert R."/>
            <person name="Binder M."/>
            <person name="Bloem J."/>
            <person name="Labutti K."/>
            <person name="Salamov A."/>
            <person name="Andreopoulos B."/>
            <person name="Baker S."/>
            <person name="Barry K."/>
            <person name="Bills G."/>
            <person name="Bluhm B."/>
            <person name="Cannon C."/>
            <person name="Castanera R."/>
            <person name="Culley D."/>
            <person name="Daum C."/>
            <person name="Ezra D."/>
            <person name="Gonzalez J."/>
            <person name="Henrissat B."/>
            <person name="Kuo A."/>
            <person name="Liang C."/>
            <person name="Lipzen A."/>
            <person name="Lutzoni F."/>
            <person name="Magnuson J."/>
            <person name="Mondo S."/>
            <person name="Nolan M."/>
            <person name="Ohm R."/>
            <person name="Pangilinan J."/>
            <person name="Park H.-J."/>
            <person name="Ramirez L."/>
            <person name="Alfaro M."/>
            <person name="Sun H."/>
            <person name="Tritt A."/>
            <person name="Yoshinaga Y."/>
            <person name="Zwiers L.-H."/>
            <person name="Turgeon B."/>
            <person name="Goodwin S."/>
            <person name="Spatafora J."/>
            <person name="Crous P."/>
            <person name="Grigoriev I."/>
        </authorList>
    </citation>
    <scope>NUCLEOTIDE SEQUENCE</scope>
    <source>
        <strain evidence="2">CBS 133067</strain>
    </source>
</reference>
<sequence length="226" mass="25683">MDIDRLRENLSGQSLASAAFYDLTVKCGDRTWSAHKVILSCQSRWFERALCGGFSESTNGNNEIELKDDASYLDAIDALMSFFYTLDYDPKDGLFHHARVFVIADKYDVGGLQWLAVNRLSAAAAECRFKQDFADLIEFVYDNTLPAHRTIRDSMLNIAARDMEKLLLNKAFVTMLDRNGEFARELLQTVHDMTVRKPIEEQEDDSAAGEWGEEDVRMCTMHSGQT</sequence>
<dbReference type="Pfam" id="PF00651">
    <property type="entry name" value="BTB"/>
    <property type="match status" value="1"/>
</dbReference>
<evidence type="ECO:0000259" key="1">
    <source>
        <dbReference type="PROSITE" id="PS50097"/>
    </source>
</evidence>
<dbReference type="PANTHER" id="PTHR47843:SF5">
    <property type="entry name" value="BTB_POZ DOMAIN PROTEIN"/>
    <property type="match status" value="1"/>
</dbReference>
<comment type="caution">
    <text evidence="2">The sequence shown here is derived from an EMBL/GenBank/DDBJ whole genome shotgun (WGS) entry which is preliminary data.</text>
</comment>
<accession>A0A9P4IPP9</accession>
<dbReference type="AlphaFoldDB" id="A0A9P4IPP9"/>
<dbReference type="Gene3D" id="3.30.710.10">
    <property type="entry name" value="Potassium Channel Kv1.1, Chain A"/>
    <property type="match status" value="1"/>
</dbReference>
<proteinExistence type="predicted"/>
<dbReference type="Proteomes" id="UP000799772">
    <property type="component" value="Unassembled WGS sequence"/>
</dbReference>
<protein>
    <recommendedName>
        <fullName evidence="1">BTB domain-containing protein</fullName>
    </recommendedName>
</protein>
<organism evidence="2 3">
    <name type="scientific">Rhizodiscina lignyota</name>
    <dbReference type="NCBI Taxonomy" id="1504668"/>
    <lineage>
        <taxon>Eukaryota</taxon>
        <taxon>Fungi</taxon>
        <taxon>Dikarya</taxon>
        <taxon>Ascomycota</taxon>
        <taxon>Pezizomycotina</taxon>
        <taxon>Dothideomycetes</taxon>
        <taxon>Pleosporomycetidae</taxon>
        <taxon>Aulographales</taxon>
        <taxon>Rhizodiscinaceae</taxon>
        <taxon>Rhizodiscina</taxon>
    </lineage>
</organism>
<name>A0A9P4IPP9_9PEZI</name>